<organism evidence="2">
    <name type="scientific">Eremomyces bilateralis CBS 781.70</name>
    <dbReference type="NCBI Taxonomy" id="1392243"/>
    <lineage>
        <taxon>Eukaryota</taxon>
        <taxon>Fungi</taxon>
        <taxon>Dikarya</taxon>
        <taxon>Ascomycota</taxon>
        <taxon>Pezizomycotina</taxon>
        <taxon>Dothideomycetes</taxon>
        <taxon>Dothideomycetes incertae sedis</taxon>
        <taxon>Eremomycetales</taxon>
        <taxon>Eremomycetaceae</taxon>
        <taxon>Eremomyces</taxon>
    </lineage>
</organism>
<proteinExistence type="predicted"/>
<dbReference type="GeneID" id="54422886"/>
<accession>A0A6G1G6U9</accession>
<gene>
    <name evidence="2 4" type="ORF">P152DRAFT_501265</name>
</gene>
<reference evidence="4" key="2">
    <citation type="submission" date="2020-04" db="EMBL/GenBank/DDBJ databases">
        <authorList>
            <consortium name="NCBI Genome Project"/>
        </authorList>
    </citation>
    <scope>NUCLEOTIDE SEQUENCE</scope>
    <source>
        <strain evidence="4">CBS 781.70</strain>
    </source>
</reference>
<dbReference type="AlphaFoldDB" id="A0A6G1G6U9"/>
<evidence type="ECO:0000256" key="1">
    <source>
        <dbReference type="SAM" id="MobiDB-lite"/>
    </source>
</evidence>
<protein>
    <submittedName>
        <fullName evidence="2 4">Uncharacterized protein</fullName>
    </submittedName>
</protein>
<reference evidence="2 4" key="1">
    <citation type="submission" date="2020-01" db="EMBL/GenBank/DDBJ databases">
        <authorList>
            <consortium name="DOE Joint Genome Institute"/>
            <person name="Haridas S."/>
            <person name="Albert R."/>
            <person name="Binder M."/>
            <person name="Bloem J."/>
            <person name="Labutti K."/>
            <person name="Salamov A."/>
            <person name="Andreopoulos B."/>
            <person name="Baker S.E."/>
            <person name="Barry K."/>
            <person name="Bills G."/>
            <person name="Bluhm B.H."/>
            <person name="Cannon C."/>
            <person name="Castanera R."/>
            <person name="Culley D.E."/>
            <person name="Daum C."/>
            <person name="Ezra D."/>
            <person name="Gonzalez J.B."/>
            <person name="Henrissat B."/>
            <person name="Kuo A."/>
            <person name="Liang C."/>
            <person name="Lipzen A."/>
            <person name="Lutzoni F."/>
            <person name="Magnuson J."/>
            <person name="Mondo S."/>
            <person name="Nolan M."/>
            <person name="Ohm R."/>
            <person name="Pangilinan J."/>
            <person name="Park H.-J."/>
            <person name="Ramirez L."/>
            <person name="Alfaro M."/>
            <person name="Sun H."/>
            <person name="Tritt A."/>
            <person name="Yoshinaga Y."/>
            <person name="Zwiers L.-H."/>
            <person name="Turgeon B.G."/>
            <person name="Goodwin S.B."/>
            <person name="Spatafora J.W."/>
            <person name="Crous P.W."/>
            <person name="Grigoriev I.V."/>
        </authorList>
    </citation>
    <scope>NUCLEOTIDE SEQUENCE</scope>
    <source>
        <strain evidence="2 4">CBS 781.70</strain>
    </source>
</reference>
<evidence type="ECO:0000313" key="3">
    <source>
        <dbReference type="Proteomes" id="UP000504638"/>
    </source>
</evidence>
<name>A0A6G1G6U9_9PEZI</name>
<keyword evidence="3" id="KW-1185">Reference proteome</keyword>
<evidence type="ECO:0000313" key="2">
    <source>
        <dbReference type="EMBL" id="KAF1813754.1"/>
    </source>
</evidence>
<dbReference type="Proteomes" id="UP000504638">
    <property type="component" value="Unplaced"/>
</dbReference>
<feature type="region of interest" description="Disordered" evidence="1">
    <location>
        <begin position="186"/>
        <end position="211"/>
    </location>
</feature>
<feature type="compositionally biased region" description="Basic residues" evidence="1">
    <location>
        <begin position="145"/>
        <end position="158"/>
    </location>
</feature>
<feature type="region of interest" description="Disordered" evidence="1">
    <location>
        <begin position="125"/>
        <end position="163"/>
    </location>
</feature>
<evidence type="ECO:0000313" key="4">
    <source>
        <dbReference type="RefSeq" id="XP_033535385.1"/>
    </source>
</evidence>
<dbReference type="EMBL" id="ML975154">
    <property type="protein sequence ID" value="KAF1813754.1"/>
    <property type="molecule type" value="Genomic_DNA"/>
</dbReference>
<reference evidence="4" key="3">
    <citation type="submission" date="2025-04" db="UniProtKB">
        <authorList>
            <consortium name="RefSeq"/>
        </authorList>
    </citation>
    <scope>IDENTIFICATION</scope>
    <source>
        <strain evidence="4">CBS 781.70</strain>
    </source>
</reference>
<dbReference type="RefSeq" id="XP_033535385.1">
    <property type="nucleotide sequence ID" value="XM_033682316.1"/>
</dbReference>
<sequence length="249" mass="28265">MWGKALEKGNQMMENFPKPVEELDQFCWPPNPVTGEEKRSQSQNVEIADLSQWGWVMEEYPSWFIDVGEMDENFDGLGIDVYIPDGNEAGEAAYFGWYAGETTQIGGLDLGLRTTIWSVQRARCKHPTTSRQGRSTCERSPVPQPRHRRKKARTITHTRRSDSCPIHSISRGLWWANKLPPTDKLGTDWYGPSKSTPRTRSVPKSPASARACSENMRPIHCGRARYLVSPTRQRGGDASEDCYVLRMAF</sequence>